<dbReference type="SUPFAM" id="SSF52499">
    <property type="entry name" value="Isochorismatase-like hydrolases"/>
    <property type="match status" value="1"/>
</dbReference>
<evidence type="ECO:0000313" key="7">
    <source>
        <dbReference type="Proteomes" id="UP001548587"/>
    </source>
</evidence>
<evidence type="ECO:0000256" key="1">
    <source>
        <dbReference type="ARBA" id="ARBA00004924"/>
    </source>
</evidence>
<dbReference type="Pfam" id="PF00857">
    <property type="entry name" value="Isochorismatase"/>
    <property type="match status" value="1"/>
</dbReference>
<dbReference type="PIRSF" id="PIRSF001111">
    <property type="entry name" value="Isochorismatase"/>
    <property type="match status" value="1"/>
</dbReference>
<dbReference type="EMBL" id="JBEWCH010000006">
    <property type="protein sequence ID" value="MET1474949.1"/>
    <property type="molecule type" value="Genomic_DNA"/>
</dbReference>
<evidence type="ECO:0000259" key="5">
    <source>
        <dbReference type="PROSITE" id="PS50075"/>
    </source>
</evidence>
<keyword evidence="3" id="KW-0378">Hydrolase</keyword>
<sequence>MAIPKIPSYPIPAELPANRVTWGFAPTRAALLVHDMQDYFLDFYDRDAAPVPALLANVRRLIDFAHASGMPVCYTAQSAAQTPEQRALLTDMWGPGLTAHPSREAICDALAPAPGDTVLDKWRYSAFQRSDLDNLLNEHGRDQLVICGIYAHIGCMMTACDAFMRDVRPFFVADALADFSEREHRMALDYVAGRCGKVATTAELIGDAASPTLAEIAAQVAHILRVPAADLRADDNLLDSGLDSVRLMMLVETWRSAGHDVTFVQLAEAPTLGAWARLLQRTAQVSA</sequence>
<dbReference type="EC" id="3.3.2.1" evidence="2"/>
<evidence type="ECO:0000256" key="2">
    <source>
        <dbReference type="ARBA" id="ARBA00012100"/>
    </source>
</evidence>
<organism evidence="6 7">
    <name type="scientific">Burkholderia sola</name>
    <dbReference type="NCBI Taxonomy" id="2843302"/>
    <lineage>
        <taxon>Bacteria</taxon>
        <taxon>Pseudomonadati</taxon>
        <taxon>Pseudomonadota</taxon>
        <taxon>Betaproteobacteria</taxon>
        <taxon>Burkholderiales</taxon>
        <taxon>Burkholderiaceae</taxon>
        <taxon>Burkholderia</taxon>
        <taxon>Burkholderia cepacia complex</taxon>
    </lineage>
</organism>
<dbReference type="InterPro" id="IPR036380">
    <property type="entry name" value="Isochorismatase-like_sf"/>
</dbReference>
<dbReference type="PROSITE" id="PS50075">
    <property type="entry name" value="CARRIER"/>
    <property type="match status" value="1"/>
</dbReference>
<comment type="caution">
    <text evidence="6">The sequence shown here is derived from an EMBL/GenBank/DDBJ whole genome shotgun (WGS) entry which is preliminary data.</text>
</comment>
<dbReference type="Pfam" id="PF00550">
    <property type="entry name" value="PP-binding"/>
    <property type="match status" value="1"/>
</dbReference>
<dbReference type="PANTHER" id="PTHR43540:SF3">
    <property type="entry name" value="ENTEROBACTIN SYNTHASE COMPONENT B"/>
    <property type="match status" value="1"/>
</dbReference>
<keyword evidence="7" id="KW-1185">Reference proteome</keyword>
<dbReference type="RefSeq" id="WP_209925517.1">
    <property type="nucleotide sequence ID" value="NZ_JBEWCH010000006.1"/>
</dbReference>
<dbReference type="InterPro" id="IPR016291">
    <property type="entry name" value="Isochorismatase"/>
</dbReference>
<evidence type="ECO:0000256" key="3">
    <source>
        <dbReference type="ARBA" id="ARBA00022801"/>
    </source>
</evidence>
<dbReference type="Gene3D" id="1.10.1200.10">
    <property type="entry name" value="ACP-like"/>
    <property type="match status" value="1"/>
</dbReference>
<dbReference type="Gene3D" id="3.40.50.850">
    <property type="entry name" value="Isochorismatase-like"/>
    <property type="match status" value="1"/>
</dbReference>
<dbReference type="InterPro" id="IPR036736">
    <property type="entry name" value="ACP-like_sf"/>
</dbReference>
<dbReference type="InterPro" id="IPR009081">
    <property type="entry name" value="PP-bd_ACP"/>
</dbReference>
<evidence type="ECO:0000256" key="4">
    <source>
        <dbReference type="ARBA" id="ARBA00048590"/>
    </source>
</evidence>
<dbReference type="PANTHER" id="PTHR43540">
    <property type="entry name" value="PEROXYUREIDOACRYLATE/UREIDOACRYLATE AMIDOHYDROLASE-RELATED"/>
    <property type="match status" value="1"/>
</dbReference>
<name>A0ABV2C776_9BURK</name>
<protein>
    <recommendedName>
        <fullName evidence="2">isochorismatase</fullName>
        <ecNumber evidence="2">3.3.2.1</ecNumber>
    </recommendedName>
</protein>
<dbReference type="SUPFAM" id="SSF47336">
    <property type="entry name" value="ACP-like"/>
    <property type="match status" value="1"/>
</dbReference>
<comment type="pathway">
    <text evidence="1">Siderophore biosynthesis.</text>
</comment>
<dbReference type="Proteomes" id="UP001548587">
    <property type="component" value="Unassembled WGS sequence"/>
</dbReference>
<reference evidence="6 7" key="1">
    <citation type="submission" date="2024-06" db="EMBL/GenBank/DDBJ databases">
        <title>Burkholderia sola in Mexico.</title>
        <authorList>
            <person name="Estrada P."/>
        </authorList>
    </citation>
    <scope>NUCLEOTIDE SEQUENCE [LARGE SCALE GENOMIC DNA]</scope>
    <source>
        <strain evidence="6 7">CpTa8-5</strain>
    </source>
</reference>
<dbReference type="PRINTS" id="PR01398">
    <property type="entry name" value="ISCHRISMTASE"/>
</dbReference>
<comment type="catalytic activity">
    <reaction evidence="4">
        <text>isochorismate + H2O = (2S,3S)-2,3-dihydroxy-2,3-dihydrobenzoate + pyruvate</text>
        <dbReference type="Rhea" id="RHEA:11112"/>
        <dbReference type="ChEBI" id="CHEBI:15361"/>
        <dbReference type="ChEBI" id="CHEBI:15377"/>
        <dbReference type="ChEBI" id="CHEBI:29780"/>
        <dbReference type="ChEBI" id="CHEBI:58764"/>
        <dbReference type="EC" id="3.3.2.1"/>
    </reaction>
</comment>
<gene>
    <name evidence="6" type="ORF">ABXL37_11850</name>
</gene>
<evidence type="ECO:0000313" key="6">
    <source>
        <dbReference type="EMBL" id="MET1474949.1"/>
    </source>
</evidence>
<accession>A0ABV2C776</accession>
<dbReference type="InterPro" id="IPR050272">
    <property type="entry name" value="Isochorismatase-like_hydrls"/>
</dbReference>
<proteinExistence type="predicted"/>
<dbReference type="InterPro" id="IPR000868">
    <property type="entry name" value="Isochorismatase-like_dom"/>
</dbReference>
<feature type="domain" description="Carrier" evidence="5">
    <location>
        <begin position="207"/>
        <end position="283"/>
    </location>
</feature>